<reference evidence="1" key="1">
    <citation type="submission" date="2022-12" db="EMBL/GenBank/DDBJ databases">
        <title>Reference genome sequencing for broad-spectrum identification of bacterial and archaeal isolates by mass spectrometry.</title>
        <authorList>
            <person name="Sekiguchi Y."/>
            <person name="Tourlousse D.M."/>
        </authorList>
    </citation>
    <scope>NUCLEOTIDE SEQUENCE</scope>
    <source>
        <strain evidence="1">H2</strain>
    </source>
</reference>
<dbReference type="SUPFAM" id="SSF143100">
    <property type="entry name" value="TTHA1013/TTHA0281-like"/>
    <property type="match status" value="1"/>
</dbReference>
<dbReference type="RefSeq" id="WP_214184472.1">
    <property type="nucleotide sequence ID" value="NZ_BSDS01000002.1"/>
</dbReference>
<keyword evidence="2" id="KW-1185">Reference proteome</keyword>
<dbReference type="EMBL" id="BSDS01000002">
    <property type="protein sequence ID" value="GLI39627.1"/>
    <property type="molecule type" value="Genomic_DNA"/>
</dbReference>
<comment type="caution">
    <text evidence="1">The sequence shown here is derived from an EMBL/GenBank/DDBJ whole genome shotgun (WGS) entry which is preliminary data.</text>
</comment>
<dbReference type="Proteomes" id="UP001144352">
    <property type="component" value="Unassembled WGS sequence"/>
</dbReference>
<gene>
    <name evidence="1" type="ORF">GHYDROH2_31280</name>
</gene>
<sequence length="210" mass="24234">MKVEDIEELLNSRIMEAFSRGFSVVEITRALRKTTVTSVYNLLRDTGRIKVMRRSEYRRQYDIDPKLTTACRQKGLSFGRWCLSWRLDPHMAVAELKSAPDSEEESAAHVALKRDFPDIYLRLYNGAKIKPEKKGKYRSKPASLMIEWSSERKAFLATVPQCPGIEASGKNWDDVFYAIKSVHLMHEYVKRIDWLLSRSGNEVCPASKVE</sequence>
<proteinExistence type="predicted"/>
<dbReference type="InterPro" id="IPR035069">
    <property type="entry name" value="TTHA1013/TTHA0281-like"/>
</dbReference>
<organism evidence="1 2">
    <name type="scientific">Geobacter hydrogenophilus</name>
    <dbReference type="NCBI Taxonomy" id="40983"/>
    <lineage>
        <taxon>Bacteria</taxon>
        <taxon>Pseudomonadati</taxon>
        <taxon>Thermodesulfobacteriota</taxon>
        <taxon>Desulfuromonadia</taxon>
        <taxon>Geobacterales</taxon>
        <taxon>Geobacteraceae</taxon>
        <taxon>Geobacter</taxon>
    </lineage>
</organism>
<accession>A0A9W6LD82</accession>
<dbReference type="AlphaFoldDB" id="A0A9W6LD82"/>
<protein>
    <submittedName>
        <fullName evidence="1">Uncharacterized protein</fullName>
    </submittedName>
</protein>
<name>A0A9W6LD82_9BACT</name>
<evidence type="ECO:0000313" key="2">
    <source>
        <dbReference type="Proteomes" id="UP001144352"/>
    </source>
</evidence>
<evidence type="ECO:0000313" key="1">
    <source>
        <dbReference type="EMBL" id="GLI39627.1"/>
    </source>
</evidence>